<feature type="region of interest" description="Disordered" evidence="11">
    <location>
        <begin position="335"/>
        <end position="364"/>
    </location>
</feature>
<keyword evidence="10" id="KW-0479">Metal-binding</keyword>
<keyword evidence="5" id="KW-0378">Hydrolase</keyword>
<evidence type="ECO:0000256" key="1">
    <source>
        <dbReference type="ARBA" id="ARBA00006994"/>
    </source>
</evidence>
<dbReference type="OrthoDB" id="28245at2759"/>
<dbReference type="PANTHER" id="PTHR12341">
    <property type="entry name" value="5'-&gt;3' EXORIBONUCLEASE"/>
    <property type="match status" value="1"/>
</dbReference>
<evidence type="ECO:0000313" key="13">
    <source>
        <dbReference type="EMBL" id="PMD18695.1"/>
    </source>
</evidence>
<evidence type="ECO:0000256" key="2">
    <source>
        <dbReference type="ARBA" id="ARBA00022552"/>
    </source>
</evidence>
<dbReference type="InterPro" id="IPR004859">
    <property type="entry name" value="Xrn1_N"/>
</dbReference>
<dbReference type="FunFam" id="3.40.50.12390:FF:000003">
    <property type="entry name" value="5'-3' exoribonuclease"/>
    <property type="match status" value="1"/>
</dbReference>
<evidence type="ECO:0000259" key="12">
    <source>
        <dbReference type="PROSITE" id="PS50158"/>
    </source>
</evidence>
<dbReference type="InterPro" id="IPR036875">
    <property type="entry name" value="Znf_CCHC_sf"/>
</dbReference>
<gene>
    <name evidence="13" type="ORF">NA56DRAFT_217145</name>
</gene>
<keyword evidence="10" id="KW-0863">Zinc-finger</keyword>
<evidence type="ECO:0000256" key="11">
    <source>
        <dbReference type="SAM" id="MobiDB-lite"/>
    </source>
</evidence>
<organism evidence="13 14">
    <name type="scientific">Hyaloscypha hepaticicola</name>
    <dbReference type="NCBI Taxonomy" id="2082293"/>
    <lineage>
        <taxon>Eukaryota</taxon>
        <taxon>Fungi</taxon>
        <taxon>Dikarya</taxon>
        <taxon>Ascomycota</taxon>
        <taxon>Pezizomycotina</taxon>
        <taxon>Leotiomycetes</taxon>
        <taxon>Helotiales</taxon>
        <taxon>Hyaloscyphaceae</taxon>
        <taxon>Hyaloscypha</taxon>
    </lineage>
</organism>
<dbReference type="PANTHER" id="PTHR12341:SF41">
    <property type="entry name" value="5'-3' EXORIBONUCLEASE 2"/>
    <property type="match status" value="1"/>
</dbReference>
<dbReference type="GO" id="GO:0000956">
    <property type="term" value="P:nuclear-transcribed mRNA catabolic process"/>
    <property type="evidence" value="ECO:0007669"/>
    <property type="project" value="TreeGrafter"/>
</dbReference>
<accession>A0A2J6PXD9</accession>
<dbReference type="CDD" id="cd18673">
    <property type="entry name" value="PIN_XRN1-2-like"/>
    <property type="match status" value="1"/>
</dbReference>
<evidence type="ECO:0000256" key="9">
    <source>
        <dbReference type="ARBA" id="ARBA00046943"/>
    </source>
</evidence>
<name>A0A2J6PXD9_9HELO</name>
<evidence type="ECO:0000256" key="4">
    <source>
        <dbReference type="ARBA" id="ARBA00022722"/>
    </source>
</evidence>
<dbReference type="GO" id="GO:0005634">
    <property type="term" value="C:nucleus"/>
    <property type="evidence" value="ECO:0007669"/>
    <property type="project" value="TreeGrafter"/>
</dbReference>
<sequence>MGVPALFRWLSQKYPKIISPVTEEQAREIDGQEIPIDTRGPNPNGEEFDNLYLDMNGIVHPCSHPEDRPAPKDEEEMMMAIFEYTDRVVNMVRPRKLLMIAIDGVAPRAKMNQQRSRRFRSAQEAKEKEEDKMELLKMLKSQGGHIEEPEVKKAWDSNEITPGTPFMDILAASLRYWIAYKLNTDPAWAKMKVIISDSTVPGEGEHKIMEFIRSQRSSPEHDPNTRHVIYGLDADLIMLGLGTHEPHFRVLREDVFAQDSKPRVCRMCGQAGHEARECTGQAKVKDGEYDEKDSAPSLKPFIWLHVSILREYLAAELYVPSQPFRFDLERSQSGPYRKGYEKRGTSAPQFPSFPSHEWTDAQFG</sequence>
<keyword evidence="3" id="KW-0507">mRNA processing</keyword>
<dbReference type="InterPro" id="IPR001878">
    <property type="entry name" value="Znf_CCHC"/>
</dbReference>
<dbReference type="GO" id="GO:0006397">
    <property type="term" value="P:mRNA processing"/>
    <property type="evidence" value="ECO:0007669"/>
    <property type="project" value="UniProtKB-KW"/>
</dbReference>
<evidence type="ECO:0000256" key="6">
    <source>
        <dbReference type="ARBA" id="ARBA00022839"/>
    </source>
</evidence>
<dbReference type="GO" id="GO:0008270">
    <property type="term" value="F:zinc ion binding"/>
    <property type="evidence" value="ECO:0007669"/>
    <property type="project" value="UniProtKB-KW"/>
</dbReference>
<comment type="function">
    <text evidence="8">Possesses 5'-&gt;3' exoribonuclease activity. Required for the processing of nuclear mRNA and rRNA precursors. May promote the termination of transcription by RNA polymerase II. Essential for vegetative cell growth and chromosome segregation.</text>
</comment>
<keyword evidence="6" id="KW-0269">Exonuclease</keyword>
<keyword evidence="4" id="KW-0540">Nuclease</keyword>
<reference evidence="13 14" key="1">
    <citation type="submission" date="2016-05" db="EMBL/GenBank/DDBJ databases">
        <title>A degradative enzymes factory behind the ericoid mycorrhizal symbiosis.</title>
        <authorList>
            <consortium name="DOE Joint Genome Institute"/>
            <person name="Martino E."/>
            <person name="Morin E."/>
            <person name="Grelet G."/>
            <person name="Kuo A."/>
            <person name="Kohler A."/>
            <person name="Daghino S."/>
            <person name="Barry K."/>
            <person name="Choi C."/>
            <person name="Cichocki N."/>
            <person name="Clum A."/>
            <person name="Copeland A."/>
            <person name="Hainaut M."/>
            <person name="Haridas S."/>
            <person name="Labutti K."/>
            <person name="Lindquist E."/>
            <person name="Lipzen A."/>
            <person name="Khouja H.-R."/>
            <person name="Murat C."/>
            <person name="Ohm R."/>
            <person name="Olson A."/>
            <person name="Spatafora J."/>
            <person name="Veneault-Fourrey C."/>
            <person name="Henrissat B."/>
            <person name="Grigoriev I."/>
            <person name="Martin F."/>
            <person name="Perotto S."/>
        </authorList>
    </citation>
    <scope>NUCLEOTIDE SEQUENCE [LARGE SCALE GENOMIC DNA]</scope>
    <source>
        <strain evidence="13 14">UAMH 7357</strain>
    </source>
</reference>
<keyword evidence="7" id="KW-0175">Coiled coil</keyword>
<dbReference type="GO" id="GO:0006364">
    <property type="term" value="P:rRNA processing"/>
    <property type="evidence" value="ECO:0007669"/>
    <property type="project" value="UniProtKB-KW"/>
</dbReference>
<dbReference type="Proteomes" id="UP000235672">
    <property type="component" value="Unassembled WGS sequence"/>
</dbReference>
<keyword evidence="10" id="KW-0862">Zinc</keyword>
<keyword evidence="2" id="KW-0698">rRNA processing</keyword>
<evidence type="ECO:0000256" key="5">
    <source>
        <dbReference type="ARBA" id="ARBA00022801"/>
    </source>
</evidence>
<dbReference type="SUPFAM" id="SSF57756">
    <property type="entry name" value="Retrovirus zinc finger-like domains"/>
    <property type="match status" value="1"/>
</dbReference>
<feature type="compositionally biased region" description="Basic and acidic residues" evidence="11">
    <location>
        <begin position="121"/>
        <end position="130"/>
    </location>
</feature>
<dbReference type="AlphaFoldDB" id="A0A2J6PXD9"/>
<keyword evidence="14" id="KW-1185">Reference proteome</keyword>
<evidence type="ECO:0000256" key="3">
    <source>
        <dbReference type="ARBA" id="ARBA00022664"/>
    </source>
</evidence>
<dbReference type="GO" id="GO:0003723">
    <property type="term" value="F:RNA binding"/>
    <property type="evidence" value="ECO:0007669"/>
    <property type="project" value="TreeGrafter"/>
</dbReference>
<evidence type="ECO:0000313" key="14">
    <source>
        <dbReference type="Proteomes" id="UP000235672"/>
    </source>
</evidence>
<comment type="subunit">
    <text evidence="9">Interacts with RAI1; the interaction is direct, stabilizes RAT1 protein structure and may stimulate its exoribonuclease activity. The interaction also stimulates RAI1 pyrophosphohydrolase activity, probably by recruiting it to mRNA substrates.</text>
</comment>
<proteinExistence type="inferred from homology"/>
<comment type="similarity">
    <text evidence="1">Belongs to the 5'-3' exonuclease family. XRN2/RAT1 subfamily.</text>
</comment>
<evidence type="ECO:0000256" key="7">
    <source>
        <dbReference type="ARBA" id="ARBA00023054"/>
    </source>
</evidence>
<dbReference type="STRING" id="1745343.A0A2J6PXD9"/>
<feature type="domain" description="CCHC-type" evidence="12">
    <location>
        <begin position="265"/>
        <end position="278"/>
    </location>
</feature>
<feature type="region of interest" description="Disordered" evidence="11">
    <location>
        <begin position="111"/>
        <end position="130"/>
    </location>
</feature>
<dbReference type="Pfam" id="PF03159">
    <property type="entry name" value="XRN_N"/>
    <property type="match status" value="1"/>
</dbReference>
<evidence type="ECO:0000256" key="10">
    <source>
        <dbReference type="PROSITE-ProRule" id="PRU00047"/>
    </source>
</evidence>
<dbReference type="Gene3D" id="3.40.50.12390">
    <property type="match status" value="2"/>
</dbReference>
<dbReference type="EMBL" id="KZ613492">
    <property type="protein sequence ID" value="PMD18695.1"/>
    <property type="molecule type" value="Genomic_DNA"/>
</dbReference>
<dbReference type="PROSITE" id="PS50158">
    <property type="entry name" value="ZF_CCHC"/>
    <property type="match status" value="1"/>
</dbReference>
<evidence type="ECO:0000256" key="8">
    <source>
        <dbReference type="ARBA" id="ARBA00046137"/>
    </source>
</evidence>
<dbReference type="GO" id="GO:0004534">
    <property type="term" value="F:5'-3' RNA exonuclease activity"/>
    <property type="evidence" value="ECO:0007669"/>
    <property type="project" value="TreeGrafter"/>
</dbReference>
<protein>
    <recommendedName>
        <fullName evidence="12">CCHC-type domain-containing protein</fullName>
    </recommendedName>
</protein>
<dbReference type="InterPro" id="IPR027073">
    <property type="entry name" value="5_3_exoribonuclease"/>
</dbReference>